<name>A0ABP8V7A4_9GAMM</name>
<organism evidence="3 4">
    <name type="scientific">Kistimonas scapharcae</name>
    <dbReference type="NCBI Taxonomy" id="1036133"/>
    <lineage>
        <taxon>Bacteria</taxon>
        <taxon>Pseudomonadati</taxon>
        <taxon>Pseudomonadota</taxon>
        <taxon>Gammaproteobacteria</taxon>
        <taxon>Oceanospirillales</taxon>
        <taxon>Endozoicomonadaceae</taxon>
        <taxon>Kistimonas</taxon>
    </lineage>
</organism>
<dbReference type="Pfam" id="PF21302">
    <property type="entry name" value="Zn_ribbon_RlmA"/>
    <property type="match status" value="1"/>
</dbReference>
<comment type="caution">
    <text evidence="3">The sequence shown here is derived from an EMBL/GenBank/DDBJ whole genome shotgun (WGS) entry which is preliminary data.</text>
</comment>
<dbReference type="InterPro" id="IPR041698">
    <property type="entry name" value="Methyltransf_25"/>
</dbReference>
<dbReference type="PIRSF" id="PIRSF018249">
    <property type="entry name" value="MyrA_prd"/>
    <property type="match status" value="1"/>
</dbReference>
<gene>
    <name evidence="3" type="ORF">GCM10023116_44070</name>
</gene>
<dbReference type="InterPro" id="IPR016718">
    <property type="entry name" value="rRNA_m1G-MeTrfase_A_prd"/>
</dbReference>
<keyword evidence="3" id="KW-0808">Transferase</keyword>
<evidence type="ECO:0000313" key="3">
    <source>
        <dbReference type="EMBL" id="GAA4652123.1"/>
    </source>
</evidence>
<dbReference type="InterPro" id="IPR048647">
    <property type="entry name" value="RlmA_N"/>
</dbReference>
<dbReference type="CDD" id="cd02440">
    <property type="entry name" value="AdoMet_MTases"/>
    <property type="match status" value="1"/>
</dbReference>
<evidence type="ECO:0000313" key="4">
    <source>
        <dbReference type="Proteomes" id="UP001500604"/>
    </source>
</evidence>
<keyword evidence="3" id="KW-0489">Methyltransferase</keyword>
<reference evidence="4" key="1">
    <citation type="journal article" date="2019" name="Int. J. Syst. Evol. Microbiol.">
        <title>The Global Catalogue of Microorganisms (GCM) 10K type strain sequencing project: providing services to taxonomists for standard genome sequencing and annotation.</title>
        <authorList>
            <consortium name="The Broad Institute Genomics Platform"/>
            <consortium name="The Broad Institute Genome Sequencing Center for Infectious Disease"/>
            <person name="Wu L."/>
            <person name="Ma J."/>
        </authorList>
    </citation>
    <scope>NUCLEOTIDE SEQUENCE [LARGE SCALE GENOMIC DNA]</scope>
    <source>
        <strain evidence="4">JCM 17805</strain>
    </source>
</reference>
<evidence type="ECO:0000259" key="2">
    <source>
        <dbReference type="Pfam" id="PF21302"/>
    </source>
</evidence>
<dbReference type="PANTHER" id="PTHR42912:SF45">
    <property type="entry name" value="23S RRNA (GUANINE(745)-N(1))-METHYLTRANSFERASE"/>
    <property type="match status" value="1"/>
</dbReference>
<feature type="domain" description="Methyltransferase" evidence="1">
    <location>
        <begin position="72"/>
        <end position="153"/>
    </location>
</feature>
<dbReference type="EMBL" id="BAABFL010000469">
    <property type="protein sequence ID" value="GAA4652123.1"/>
    <property type="molecule type" value="Genomic_DNA"/>
</dbReference>
<dbReference type="GO" id="GO:0032259">
    <property type="term" value="P:methylation"/>
    <property type="evidence" value="ECO:0007669"/>
    <property type="project" value="UniProtKB-KW"/>
</dbReference>
<dbReference type="GO" id="GO:0008168">
    <property type="term" value="F:methyltransferase activity"/>
    <property type="evidence" value="ECO:0007669"/>
    <property type="project" value="UniProtKB-KW"/>
</dbReference>
<dbReference type="Gene3D" id="3.40.50.150">
    <property type="entry name" value="Vaccinia Virus protein VP39"/>
    <property type="match status" value="1"/>
</dbReference>
<evidence type="ECO:0000259" key="1">
    <source>
        <dbReference type="Pfam" id="PF13649"/>
    </source>
</evidence>
<dbReference type="Pfam" id="PF13649">
    <property type="entry name" value="Methyltransf_25"/>
    <property type="match status" value="1"/>
</dbReference>
<dbReference type="SUPFAM" id="SSF53335">
    <property type="entry name" value="S-adenosyl-L-methionine-dependent methyltransferases"/>
    <property type="match status" value="1"/>
</dbReference>
<protein>
    <submittedName>
        <fullName evidence="3">Methyltransferase domain-containing protein</fullName>
    </submittedName>
</protein>
<dbReference type="PANTHER" id="PTHR42912">
    <property type="entry name" value="METHYLTRANSFERASE"/>
    <property type="match status" value="1"/>
</dbReference>
<feature type="domain" description="23S rRNA (guanine(745)-N(1))-methyltransferase N-terminal" evidence="2">
    <location>
        <begin position="2"/>
        <end position="27"/>
    </location>
</feature>
<proteinExistence type="predicted"/>
<keyword evidence="4" id="KW-1185">Reference proteome</keyword>
<sequence>MECASRHRFDFARQGYLNLLLSHKMNSRQPGDNQDMVAARTRFLDAGHYQPVSDAVAQVTTQILTDKEAPVILDAGCGEGYYTHQLKTALPNADVYALDISKPAIRACCRRSRDIHWLIGSVADLPLADNSTDVVVSIFSRIDWETFDRVLKPSGYLIILAPGANHLMSLREAIYEEVRSYPVGKILNSMPETFSVISEHTIQADFCLNSAAEIRDLLAMTPHNWHISAAQRQRLDALHQLQCTAEIKRYILQLTP</sequence>
<dbReference type="Proteomes" id="UP001500604">
    <property type="component" value="Unassembled WGS sequence"/>
</dbReference>
<dbReference type="InterPro" id="IPR029063">
    <property type="entry name" value="SAM-dependent_MTases_sf"/>
</dbReference>
<dbReference type="InterPro" id="IPR050508">
    <property type="entry name" value="Methyltransf_Superfamily"/>
</dbReference>
<accession>A0ABP8V7A4</accession>